<comment type="caution">
    <text evidence="1">The sequence shown here is derived from an EMBL/GenBank/DDBJ whole genome shotgun (WGS) entry which is preliminary data.</text>
</comment>
<proteinExistence type="predicted"/>
<name>A0ABD3A2D5_9GENT</name>
<sequence>MATELSLSLSLSASGPVLPSIGGSPDRNLASRNRRQAPLEFALLPIPEGVARPTRMICFKELFHPVERANKNVIKRQGETPRLDLFRSDDNDDGCNLTQAPPLSVAAENKGTGTGTGTGTIPAQERYLTFNTQSKERRVQFESHDQEIKKRKVATNNKEIRIFKKIKPHNHVPGG</sequence>
<protein>
    <submittedName>
        <fullName evidence="1">Uncharacterized protein</fullName>
    </submittedName>
</protein>
<accession>A0ABD3A2D5</accession>
<reference evidence="1 2" key="1">
    <citation type="submission" date="2024-11" db="EMBL/GenBank/DDBJ databases">
        <title>A near-complete genome assembly of Cinchona calisaya.</title>
        <authorList>
            <person name="Lian D.C."/>
            <person name="Zhao X.W."/>
            <person name="Wei L."/>
        </authorList>
    </citation>
    <scope>NUCLEOTIDE SEQUENCE [LARGE SCALE GENOMIC DNA]</scope>
    <source>
        <tissue evidence="1">Nenye</tissue>
    </source>
</reference>
<organism evidence="1 2">
    <name type="scientific">Cinchona calisaya</name>
    <dbReference type="NCBI Taxonomy" id="153742"/>
    <lineage>
        <taxon>Eukaryota</taxon>
        <taxon>Viridiplantae</taxon>
        <taxon>Streptophyta</taxon>
        <taxon>Embryophyta</taxon>
        <taxon>Tracheophyta</taxon>
        <taxon>Spermatophyta</taxon>
        <taxon>Magnoliopsida</taxon>
        <taxon>eudicotyledons</taxon>
        <taxon>Gunneridae</taxon>
        <taxon>Pentapetalae</taxon>
        <taxon>asterids</taxon>
        <taxon>lamiids</taxon>
        <taxon>Gentianales</taxon>
        <taxon>Rubiaceae</taxon>
        <taxon>Cinchonoideae</taxon>
        <taxon>Cinchoneae</taxon>
        <taxon>Cinchona</taxon>
    </lineage>
</organism>
<dbReference type="AlphaFoldDB" id="A0ABD3A2D5"/>
<evidence type="ECO:0000313" key="2">
    <source>
        <dbReference type="Proteomes" id="UP001630127"/>
    </source>
</evidence>
<dbReference type="EMBL" id="JBJUIK010000006">
    <property type="protein sequence ID" value="KAL3524597.1"/>
    <property type="molecule type" value="Genomic_DNA"/>
</dbReference>
<evidence type="ECO:0000313" key="1">
    <source>
        <dbReference type="EMBL" id="KAL3524597.1"/>
    </source>
</evidence>
<dbReference type="Proteomes" id="UP001630127">
    <property type="component" value="Unassembled WGS sequence"/>
</dbReference>
<gene>
    <name evidence="1" type="ORF">ACH5RR_012969</name>
</gene>
<keyword evidence="2" id="KW-1185">Reference proteome</keyword>